<dbReference type="Gene3D" id="3.30.450.40">
    <property type="match status" value="1"/>
</dbReference>
<dbReference type="Pfam" id="PF13185">
    <property type="entry name" value="GAF_2"/>
    <property type="match status" value="1"/>
</dbReference>
<dbReference type="SUPFAM" id="SSF158472">
    <property type="entry name" value="HAMP domain-like"/>
    <property type="match status" value="1"/>
</dbReference>
<dbReference type="InterPro" id="IPR003018">
    <property type="entry name" value="GAF"/>
</dbReference>
<evidence type="ECO:0000259" key="4">
    <source>
        <dbReference type="PROSITE" id="PS50885"/>
    </source>
</evidence>
<dbReference type="GO" id="GO:0016020">
    <property type="term" value="C:membrane"/>
    <property type="evidence" value="ECO:0007669"/>
    <property type="project" value="InterPro"/>
</dbReference>
<keyword evidence="2" id="KW-0472">Membrane</keyword>
<protein>
    <submittedName>
        <fullName evidence="5">PAS domain S-box protein</fullName>
    </submittedName>
</protein>
<dbReference type="Pfam" id="PF08448">
    <property type="entry name" value="PAS_4"/>
    <property type="match status" value="1"/>
</dbReference>
<dbReference type="InterPro" id="IPR013656">
    <property type="entry name" value="PAS_4"/>
</dbReference>
<feature type="coiled-coil region" evidence="1">
    <location>
        <begin position="779"/>
        <end position="817"/>
    </location>
</feature>
<dbReference type="CDD" id="cd06225">
    <property type="entry name" value="HAMP"/>
    <property type="match status" value="1"/>
</dbReference>
<dbReference type="OrthoDB" id="9808408at2"/>
<gene>
    <name evidence="5" type="ORF">Rain11_2276</name>
</gene>
<dbReference type="PANTHER" id="PTHR44757:SF2">
    <property type="entry name" value="BIOFILM ARCHITECTURE MAINTENANCE PROTEIN MBAA"/>
    <property type="match status" value="1"/>
</dbReference>
<keyword evidence="2" id="KW-1133">Transmembrane helix</keyword>
<feature type="coiled-coil region" evidence="1">
    <location>
        <begin position="615"/>
        <end position="663"/>
    </location>
</feature>
<feature type="domain" description="PAC" evidence="3">
    <location>
        <begin position="737"/>
        <end position="788"/>
    </location>
</feature>
<keyword evidence="2" id="KW-0812">Transmembrane</keyword>
<dbReference type="SMART" id="SM00065">
    <property type="entry name" value="GAF"/>
    <property type="match status" value="1"/>
</dbReference>
<organism evidence="5 6">
    <name type="scientific">Raineya orbicola</name>
    <dbReference type="NCBI Taxonomy" id="2016530"/>
    <lineage>
        <taxon>Bacteria</taxon>
        <taxon>Pseudomonadati</taxon>
        <taxon>Bacteroidota</taxon>
        <taxon>Cytophagia</taxon>
        <taxon>Cytophagales</taxon>
        <taxon>Raineyaceae</taxon>
        <taxon>Raineya</taxon>
    </lineage>
</organism>
<dbReference type="InterPro" id="IPR035965">
    <property type="entry name" value="PAS-like_dom_sf"/>
</dbReference>
<evidence type="ECO:0000313" key="5">
    <source>
        <dbReference type="EMBL" id="PKQ66747.1"/>
    </source>
</evidence>
<dbReference type="InterPro" id="IPR033462">
    <property type="entry name" value="Cache_3-Cache_2"/>
</dbReference>
<comment type="caution">
    <text evidence="5">The sequence shown here is derived from an EMBL/GenBank/DDBJ whole genome shotgun (WGS) entry which is preliminary data.</text>
</comment>
<feature type="domain" description="PAC" evidence="3">
    <location>
        <begin position="894"/>
        <end position="946"/>
    </location>
</feature>
<evidence type="ECO:0000259" key="3">
    <source>
        <dbReference type="PROSITE" id="PS50113"/>
    </source>
</evidence>
<dbReference type="Gene3D" id="3.30.450.20">
    <property type="entry name" value="PAS domain"/>
    <property type="match status" value="3"/>
</dbReference>
<dbReference type="InterPro" id="IPR000014">
    <property type="entry name" value="PAS"/>
</dbReference>
<evidence type="ECO:0000256" key="1">
    <source>
        <dbReference type="SAM" id="Coils"/>
    </source>
</evidence>
<dbReference type="Proteomes" id="UP000233387">
    <property type="component" value="Unassembled WGS sequence"/>
</dbReference>
<dbReference type="PROSITE" id="PS50113">
    <property type="entry name" value="PAC"/>
    <property type="match status" value="2"/>
</dbReference>
<feature type="transmembrane region" description="Helical" evidence="2">
    <location>
        <begin position="326"/>
        <end position="349"/>
    </location>
</feature>
<dbReference type="SMART" id="SM00086">
    <property type="entry name" value="PAC"/>
    <property type="match status" value="2"/>
</dbReference>
<dbReference type="Pfam" id="PF13426">
    <property type="entry name" value="PAS_9"/>
    <property type="match status" value="1"/>
</dbReference>
<dbReference type="SUPFAM" id="SSF55785">
    <property type="entry name" value="PYP-like sensor domain (PAS domain)"/>
    <property type="match status" value="2"/>
</dbReference>
<dbReference type="InterPro" id="IPR001610">
    <property type="entry name" value="PAC"/>
</dbReference>
<dbReference type="SMART" id="SM00091">
    <property type="entry name" value="PAS"/>
    <property type="match status" value="2"/>
</dbReference>
<name>A0A2N3I8U5_9BACT</name>
<dbReference type="PANTHER" id="PTHR44757">
    <property type="entry name" value="DIGUANYLATE CYCLASE DGCP"/>
    <property type="match status" value="1"/>
</dbReference>
<dbReference type="InterPro" id="IPR003660">
    <property type="entry name" value="HAMP_dom"/>
</dbReference>
<dbReference type="Pfam" id="PF17201">
    <property type="entry name" value="Cache_3-Cache_2"/>
    <property type="match status" value="1"/>
</dbReference>
<reference evidence="5 6" key="1">
    <citation type="submission" date="2017-06" db="EMBL/GenBank/DDBJ databases">
        <title>Raineya orbicola gen. nov., sp. nov. a slightly thermophilic bacterium of the phylum Bacteroidetes and the description of Raineyaceae fam. nov.</title>
        <authorList>
            <person name="Albuquerque L."/>
            <person name="Polonia A.R.M."/>
            <person name="Barroso C."/>
            <person name="Froufe H.J.C."/>
            <person name="Lage O."/>
            <person name="Lobo-Da-Cunha A."/>
            <person name="Egas C."/>
            <person name="Da Costa M.S."/>
        </authorList>
    </citation>
    <scope>NUCLEOTIDE SEQUENCE [LARGE SCALE GENOMIC DNA]</scope>
    <source>
        <strain evidence="5 6">SPSPC-11</strain>
    </source>
</reference>
<dbReference type="SMART" id="SM00304">
    <property type="entry name" value="HAMP"/>
    <property type="match status" value="1"/>
</dbReference>
<dbReference type="Pfam" id="PF00672">
    <property type="entry name" value="HAMP"/>
    <property type="match status" value="1"/>
</dbReference>
<evidence type="ECO:0000313" key="6">
    <source>
        <dbReference type="Proteomes" id="UP000233387"/>
    </source>
</evidence>
<dbReference type="EMBL" id="NKXO01000042">
    <property type="protein sequence ID" value="PKQ66747.1"/>
    <property type="molecule type" value="Genomic_DNA"/>
</dbReference>
<dbReference type="CDD" id="cd18774">
    <property type="entry name" value="PDC2_HK_sensor"/>
    <property type="match status" value="1"/>
</dbReference>
<dbReference type="RefSeq" id="WP_101359538.1">
    <property type="nucleotide sequence ID" value="NZ_NKXO01000042.1"/>
</dbReference>
<dbReference type="InterPro" id="IPR029016">
    <property type="entry name" value="GAF-like_dom_sf"/>
</dbReference>
<proteinExistence type="predicted"/>
<dbReference type="SUPFAM" id="SSF55781">
    <property type="entry name" value="GAF domain-like"/>
    <property type="match status" value="1"/>
</dbReference>
<dbReference type="PROSITE" id="PS50885">
    <property type="entry name" value="HAMP"/>
    <property type="match status" value="1"/>
</dbReference>
<keyword evidence="1" id="KW-0175">Coiled coil</keyword>
<accession>A0A2N3I8U5</accession>
<dbReference type="AlphaFoldDB" id="A0A2N3I8U5"/>
<dbReference type="NCBIfam" id="TIGR00229">
    <property type="entry name" value="sensory_box"/>
    <property type="match status" value="2"/>
</dbReference>
<keyword evidence="6" id="KW-1185">Reference proteome</keyword>
<feature type="domain" description="HAMP" evidence="4">
    <location>
        <begin position="346"/>
        <end position="398"/>
    </location>
</feature>
<evidence type="ECO:0000256" key="2">
    <source>
        <dbReference type="SAM" id="Phobius"/>
    </source>
</evidence>
<dbReference type="InterPro" id="IPR052155">
    <property type="entry name" value="Biofilm_reg_signaling"/>
</dbReference>
<sequence>MFKFFRNLNLSAKFLLFATLVLILIFSGLAVWIYNTDRESTIQSVDNRMYSQLEDLVTLLELEYRAKQQEMENALRVASSRVKTLGAIQEQEEKVQMVAINQATQTQKVVEVKKWLLRGALVQENSKVVDSIAALVGSQVAIFQKIPEGYMRIATTEINPKSNKRMEGVYLPMGNNIVQTIERGQTFKGRILQNNEYFIVAYEPLRVEGEIKGMIYAGVKEKDVTFLRRKFKEKKYYVSGYPFAMHISGEYVIHPILEGKNAEKRFIDYAQKNKRGKYRYRYPNNEEGVWKWTYFTYYEPFELIVGATIDEAQLLDDSLEKARNTLLIGFILALLVFLLGFGTIVNYIASSIRKIIDNLRLMSEGRKTEKIPVTSQDEIGVMAESLNKLIDGFESYKNFALSIGNREFGANFTPLSQDDELGNSLLEMRNNLKAATEKEQREKWLTDGFTQFAEILRQNNDNIEALCLDIITNLVKKLNANQGGIFLLKNLNKPTENEEESEKVLEMVACYAYDRPKMMRKIVKIGEGLIGQSFQEADILNIREIPQNYMHITSGLGEANPNNILIVPLKTNEITLGVVEIASFEYFDDLSVEFVEKVSESIAITIFTVTSNLQTQMLLKESRQLTQEMREKEEEMRQNVEELEATQEEMRKNEKELKRVLFDAKSQKEQMDSLINNTEDLIIALDKDYKVMIFNENAKNWYYERTYNKLTIGVSLLGFLQPEEIEHFKENYSRALLGERFAVEEKIGEKIYEFRYNPMQDDQGKAVGVSIFGRDISERKFAEQNLRLQLLELQEAEEQLQKQLKNLQETTEDARKKLFGLEQYDKALTESKFVRIEFSLDAVVTQVNPTFCNLIQFESQEIIGKVHKELLETEEANSPAYLELWRNLRVGISQIVEQRYQDKYGQELILHSHFLPIKNQGGKVVNILQVGVDITPFRLQEKSLQVRIEKLQKEIEKLQNNS</sequence>
<dbReference type="Gene3D" id="6.10.340.10">
    <property type="match status" value="1"/>
</dbReference>
<dbReference type="GO" id="GO:0007165">
    <property type="term" value="P:signal transduction"/>
    <property type="evidence" value="ECO:0007669"/>
    <property type="project" value="InterPro"/>
</dbReference>
<feature type="coiled-coil region" evidence="1">
    <location>
        <begin position="50"/>
        <end position="77"/>
    </location>
</feature>
<dbReference type="CDD" id="cd00130">
    <property type="entry name" value="PAS"/>
    <property type="match status" value="1"/>
</dbReference>
<dbReference type="InterPro" id="IPR000700">
    <property type="entry name" value="PAS-assoc_C"/>
</dbReference>